<dbReference type="SUPFAM" id="SSF56112">
    <property type="entry name" value="Protein kinase-like (PK-like)"/>
    <property type="match status" value="1"/>
</dbReference>
<evidence type="ECO:0000313" key="5">
    <source>
        <dbReference type="Proteomes" id="UP000076532"/>
    </source>
</evidence>
<keyword evidence="1" id="KW-0547">Nucleotide-binding</keyword>
<dbReference type="PANTHER" id="PTHR48012">
    <property type="entry name" value="STERILE20-LIKE KINASE, ISOFORM B-RELATED"/>
    <property type="match status" value="1"/>
</dbReference>
<dbReference type="PROSITE" id="PS50011">
    <property type="entry name" value="PROTEIN_KINASE_DOM"/>
    <property type="match status" value="1"/>
</dbReference>
<keyword evidence="5" id="KW-1185">Reference proteome</keyword>
<feature type="non-terminal residue" evidence="4">
    <location>
        <position position="1"/>
    </location>
</feature>
<dbReference type="GO" id="GO:0005524">
    <property type="term" value="F:ATP binding"/>
    <property type="evidence" value="ECO:0007669"/>
    <property type="project" value="UniProtKB-KW"/>
</dbReference>
<dbReference type="EMBL" id="KV417568">
    <property type="protein sequence ID" value="KZP18873.1"/>
    <property type="molecule type" value="Genomic_DNA"/>
</dbReference>
<dbReference type="AlphaFoldDB" id="A0A166HHU3"/>
<dbReference type="STRING" id="436010.A0A166HHU3"/>
<organism evidence="4 5">
    <name type="scientific">Athelia psychrophila</name>
    <dbReference type="NCBI Taxonomy" id="1759441"/>
    <lineage>
        <taxon>Eukaryota</taxon>
        <taxon>Fungi</taxon>
        <taxon>Dikarya</taxon>
        <taxon>Basidiomycota</taxon>
        <taxon>Agaricomycotina</taxon>
        <taxon>Agaricomycetes</taxon>
        <taxon>Agaricomycetidae</taxon>
        <taxon>Atheliales</taxon>
        <taxon>Atheliaceae</taxon>
        <taxon>Athelia</taxon>
    </lineage>
</organism>
<dbReference type="Gene3D" id="1.10.510.10">
    <property type="entry name" value="Transferase(Phosphotransferase) domain 1"/>
    <property type="match status" value="1"/>
</dbReference>
<dbReference type="InterPro" id="IPR008271">
    <property type="entry name" value="Ser/Thr_kinase_AS"/>
</dbReference>
<evidence type="ECO:0000256" key="2">
    <source>
        <dbReference type="ARBA" id="ARBA00022840"/>
    </source>
</evidence>
<dbReference type="InterPro" id="IPR011009">
    <property type="entry name" value="Kinase-like_dom_sf"/>
</dbReference>
<dbReference type="PANTHER" id="PTHR48012:SF21">
    <property type="entry name" value="PH DOMAIN-CONTAINING PROTEIN"/>
    <property type="match status" value="1"/>
</dbReference>
<dbReference type="InterPro" id="IPR000719">
    <property type="entry name" value="Prot_kinase_dom"/>
</dbReference>
<dbReference type="Proteomes" id="UP000076532">
    <property type="component" value="Unassembled WGS sequence"/>
</dbReference>
<evidence type="ECO:0000259" key="3">
    <source>
        <dbReference type="PROSITE" id="PS50011"/>
    </source>
</evidence>
<feature type="domain" description="Protein kinase" evidence="3">
    <location>
        <begin position="1"/>
        <end position="158"/>
    </location>
</feature>
<reference evidence="4 5" key="1">
    <citation type="journal article" date="2016" name="Mol. Biol. Evol.">
        <title>Comparative Genomics of Early-Diverging Mushroom-Forming Fungi Provides Insights into the Origins of Lignocellulose Decay Capabilities.</title>
        <authorList>
            <person name="Nagy L.G."/>
            <person name="Riley R."/>
            <person name="Tritt A."/>
            <person name="Adam C."/>
            <person name="Daum C."/>
            <person name="Floudas D."/>
            <person name="Sun H."/>
            <person name="Yadav J.S."/>
            <person name="Pangilinan J."/>
            <person name="Larsson K.H."/>
            <person name="Matsuura K."/>
            <person name="Barry K."/>
            <person name="Labutti K."/>
            <person name="Kuo R."/>
            <person name="Ohm R.A."/>
            <person name="Bhattacharya S.S."/>
            <person name="Shirouzu T."/>
            <person name="Yoshinaga Y."/>
            <person name="Martin F.M."/>
            <person name="Grigoriev I.V."/>
            <person name="Hibbett D.S."/>
        </authorList>
    </citation>
    <scope>NUCLEOTIDE SEQUENCE [LARGE SCALE GENOMIC DNA]</scope>
    <source>
        <strain evidence="4 5">CBS 109695</strain>
    </source>
</reference>
<evidence type="ECO:0000256" key="1">
    <source>
        <dbReference type="ARBA" id="ARBA00022741"/>
    </source>
</evidence>
<dbReference type="PROSITE" id="PS00108">
    <property type="entry name" value="PROTEIN_KINASE_ST"/>
    <property type="match status" value="1"/>
</dbReference>
<gene>
    <name evidence="4" type="ORF">FIBSPDRAFT_744697</name>
</gene>
<keyword evidence="2" id="KW-0067">ATP-binding</keyword>
<proteinExistence type="predicted"/>
<evidence type="ECO:0000313" key="4">
    <source>
        <dbReference type="EMBL" id="KZP18873.1"/>
    </source>
</evidence>
<protein>
    <submittedName>
        <fullName evidence="4">Kinase-like protein</fullName>
    </submittedName>
</protein>
<dbReference type="GO" id="GO:0004674">
    <property type="term" value="F:protein serine/threonine kinase activity"/>
    <property type="evidence" value="ECO:0007669"/>
    <property type="project" value="TreeGrafter"/>
</dbReference>
<dbReference type="SMART" id="SM00220">
    <property type="entry name" value="S_TKc"/>
    <property type="match status" value="1"/>
</dbReference>
<dbReference type="Pfam" id="PF00069">
    <property type="entry name" value="Pkinase"/>
    <property type="match status" value="1"/>
</dbReference>
<dbReference type="OrthoDB" id="26722at2759"/>
<accession>A0A166HHU3</accession>
<dbReference type="InterPro" id="IPR050629">
    <property type="entry name" value="STE20/SPS1-PAK"/>
</dbReference>
<sequence length="158" mass="17455">EFFAANVSDTEPFIVMAYMKNGNARDYLKSHPASDRIKIARRLHDASLGLSHLHESGITHGDIKAANILIDDAGRAVIADFGLSRVKTAIDSRTIAQSTAPKSTAQGSQYWRAPELFKGERPGFPCDVYSFGMTIYEVVPLSTSYSFNNTHTFIDPDR</sequence>
<name>A0A166HHU3_9AGAM</name>
<dbReference type="GO" id="GO:0005737">
    <property type="term" value="C:cytoplasm"/>
    <property type="evidence" value="ECO:0007669"/>
    <property type="project" value="TreeGrafter"/>
</dbReference>